<reference evidence="2 3" key="1">
    <citation type="submission" date="2016-10" db="EMBL/GenBank/DDBJ databases">
        <authorList>
            <person name="de Groot N.N."/>
        </authorList>
    </citation>
    <scope>NUCLEOTIDE SEQUENCE [LARGE SCALE GENOMIC DNA]</scope>
    <source>
        <strain evidence="2 3">LMG 27731</strain>
    </source>
</reference>
<dbReference type="Proteomes" id="UP000198844">
    <property type="component" value="Unassembled WGS sequence"/>
</dbReference>
<dbReference type="PANTHER" id="PTHR40943">
    <property type="entry name" value="CYTOPLASMIC PROTEIN-RELATED"/>
    <property type="match status" value="1"/>
</dbReference>
<evidence type="ECO:0000313" key="3">
    <source>
        <dbReference type="Proteomes" id="UP000198844"/>
    </source>
</evidence>
<name>A0A1I7EG66_9BURK</name>
<dbReference type="OrthoDB" id="9799053at2"/>
<dbReference type="InterPro" id="IPR011051">
    <property type="entry name" value="RmlC_Cupin_sf"/>
</dbReference>
<feature type="domain" description="(S)-ureidoglycine aminohydrolase cupin" evidence="1">
    <location>
        <begin position="42"/>
        <end position="114"/>
    </location>
</feature>
<dbReference type="InterPro" id="IPR008579">
    <property type="entry name" value="UGlyAH_Cupin_dom"/>
</dbReference>
<gene>
    <name evidence="2" type="ORF">SAMN05192563_1019119</name>
</gene>
<dbReference type="RefSeq" id="WP_093640070.1">
    <property type="nucleotide sequence ID" value="NZ_CAJNBA010000002.1"/>
</dbReference>
<dbReference type="GeneID" id="77194863"/>
<dbReference type="SUPFAM" id="SSF51182">
    <property type="entry name" value="RmlC-like cupins"/>
    <property type="match status" value="1"/>
</dbReference>
<dbReference type="CDD" id="cd02227">
    <property type="entry name" value="cupin_TM1112-like"/>
    <property type="match status" value="1"/>
</dbReference>
<dbReference type="PANTHER" id="PTHR40943:SF2">
    <property type="entry name" value="(S)-UREIDOGLYCINE AMINOHYDROLASE CUPIN DOMAIN-CONTAINING PROTEIN"/>
    <property type="match status" value="1"/>
</dbReference>
<dbReference type="Pfam" id="PF05899">
    <property type="entry name" value="Cupin_3"/>
    <property type="match status" value="1"/>
</dbReference>
<proteinExistence type="predicted"/>
<sequence>MTDITHIVDLMRDPAELTQSRVPRGLLLAGNPMQTLTHHYISPCGQFSSGIWESTPGHWTIEYDESEYCEMLSGVVIVRDMQGSEKVLRAGDRFVIPSGFRGTWEVVEACRKIYASHAPQVELSDA</sequence>
<organism evidence="2 3">
    <name type="scientific">Paraburkholderia aspalathi</name>
    <dbReference type="NCBI Taxonomy" id="1324617"/>
    <lineage>
        <taxon>Bacteria</taxon>
        <taxon>Pseudomonadati</taxon>
        <taxon>Pseudomonadota</taxon>
        <taxon>Betaproteobacteria</taxon>
        <taxon>Burkholderiales</taxon>
        <taxon>Burkholderiaceae</taxon>
        <taxon>Paraburkholderia</taxon>
    </lineage>
</organism>
<evidence type="ECO:0000313" key="2">
    <source>
        <dbReference type="EMBL" id="SFU22927.1"/>
    </source>
</evidence>
<dbReference type="InterPro" id="IPR014710">
    <property type="entry name" value="RmlC-like_jellyroll"/>
</dbReference>
<dbReference type="EMBL" id="FPBH01000019">
    <property type="protein sequence ID" value="SFU22927.1"/>
    <property type="molecule type" value="Genomic_DNA"/>
</dbReference>
<protein>
    <recommendedName>
        <fullName evidence="1">(S)-ureidoglycine aminohydrolase cupin domain-containing protein</fullName>
    </recommendedName>
</protein>
<dbReference type="Gene3D" id="2.60.120.10">
    <property type="entry name" value="Jelly Rolls"/>
    <property type="match status" value="1"/>
</dbReference>
<evidence type="ECO:0000259" key="1">
    <source>
        <dbReference type="Pfam" id="PF05899"/>
    </source>
</evidence>
<dbReference type="AlphaFoldDB" id="A0A1I7EG66"/>
<accession>A0A1I7EG66</accession>